<sequence length="338" mass="36801">MGRNSKLIWLLLVAVFIGLAGCSQSHAKKDETENKVIEHEEKTESENKEKDAEAEEQEKEEIQPIVVNVIEPTTQDVIKSLTPVEMGYGNDNEKYKAELEKWARELARGTDSTPGYDHRMIPDKLGPDGQVIKGSPLIILDEAEFVESIIQASEKGGDVELPLYVTASGYEMNDAAQLSEVIVGKYTTYFNPSVAGRTKNIELSAEAINNVILGVGDVFSFNTTVGPSDEAHGYQPAEEIVNKKLVMGIGGGICQTSSTLYNAVDVLGVGYVEKHHHSLSVGYVPEGRDATVSYGGKDFRFENTTGVPLLLKAVVGKGSLTVEVRTSTEYEAQMKKGI</sequence>
<feature type="region of interest" description="Disordered" evidence="1">
    <location>
        <begin position="27"/>
        <end position="60"/>
    </location>
</feature>
<feature type="compositionally biased region" description="Basic and acidic residues" evidence="1">
    <location>
        <begin position="27"/>
        <end position="51"/>
    </location>
</feature>
<dbReference type="InterPro" id="IPR007391">
    <property type="entry name" value="Vancomycin_resist_VanW"/>
</dbReference>
<dbReference type="Proteomes" id="UP000761411">
    <property type="component" value="Unassembled WGS sequence"/>
</dbReference>
<evidence type="ECO:0000256" key="2">
    <source>
        <dbReference type="SAM" id="SignalP"/>
    </source>
</evidence>
<dbReference type="InterPro" id="IPR052913">
    <property type="entry name" value="Glycopeptide_resist_protein"/>
</dbReference>
<evidence type="ECO:0000256" key="1">
    <source>
        <dbReference type="SAM" id="MobiDB-lite"/>
    </source>
</evidence>
<accession>A0A944CK00</accession>
<dbReference type="RefSeq" id="WP_213367574.1">
    <property type="nucleotide sequence ID" value="NZ_QTKX01000001.1"/>
</dbReference>
<feature type="chain" id="PRO_5037232414" description="VanW family protein" evidence="2">
    <location>
        <begin position="28"/>
        <end position="338"/>
    </location>
</feature>
<proteinExistence type="predicted"/>
<feature type="signal peptide" evidence="2">
    <location>
        <begin position="1"/>
        <end position="27"/>
    </location>
</feature>
<evidence type="ECO:0008006" key="5">
    <source>
        <dbReference type="Google" id="ProtNLM"/>
    </source>
</evidence>
<dbReference type="PANTHER" id="PTHR35788:SF1">
    <property type="entry name" value="EXPORTED PROTEIN"/>
    <property type="match status" value="1"/>
</dbReference>
<organism evidence="3 4">
    <name type="scientific">Mesobacillus boroniphilus</name>
    <dbReference type="NCBI Taxonomy" id="308892"/>
    <lineage>
        <taxon>Bacteria</taxon>
        <taxon>Bacillati</taxon>
        <taxon>Bacillota</taxon>
        <taxon>Bacilli</taxon>
        <taxon>Bacillales</taxon>
        <taxon>Bacillaceae</taxon>
        <taxon>Mesobacillus</taxon>
    </lineage>
</organism>
<protein>
    <recommendedName>
        <fullName evidence="5">VanW family protein</fullName>
    </recommendedName>
</protein>
<keyword evidence="2" id="KW-0732">Signal</keyword>
<dbReference type="AlphaFoldDB" id="A0A944CK00"/>
<dbReference type="Pfam" id="PF04294">
    <property type="entry name" value="VanW"/>
    <property type="match status" value="1"/>
</dbReference>
<gene>
    <name evidence="3" type="ORF">DYI25_06380</name>
</gene>
<evidence type="ECO:0000313" key="4">
    <source>
        <dbReference type="Proteomes" id="UP000761411"/>
    </source>
</evidence>
<evidence type="ECO:0000313" key="3">
    <source>
        <dbReference type="EMBL" id="MBS8264057.1"/>
    </source>
</evidence>
<reference evidence="3 4" key="1">
    <citation type="journal article" date="2021" name="Microorganisms">
        <title>Bacterial Dimethylsulfoniopropionate Biosynthesis in the East China Sea.</title>
        <authorList>
            <person name="Liu J."/>
            <person name="Zhang Y."/>
            <person name="Liu J."/>
            <person name="Zhong H."/>
            <person name="Williams B.T."/>
            <person name="Zheng Y."/>
            <person name="Curson A.R.J."/>
            <person name="Sun C."/>
            <person name="Sun H."/>
            <person name="Song D."/>
            <person name="Wagner Mackenzie B."/>
            <person name="Bermejo Martinez A."/>
            <person name="Todd J.D."/>
            <person name="Zhang X.H."/>
        </authorList>
    </citation>
    <scope>NUCLEOTIDE SEQUENCE [LARGE SCALE GENOMIC DNA]</scope>
    <source>
        <strain evidence="3 4">ESS08</strain>
    </source>
</reference>
<keyword evidence="4" id="KW-1185">Reference proteome</keyword>
<dbReference type="PROSITE" id="PS51257">
    <property type="entry name" value="PROKAR_LIPOPROTEIN"/>
    <property type="match status" value="1"/>
</dbReference>
<dbReference type="EMBL" id="QTKX01000001">
    <property type="protein sequence ID" value="MBS8264057.1"/>
    <property type="molecule type" value="Genomic_DNA"/>
</dbReference>
<dbReference type="PANTHER" id="PTHR35788">
    <property type="entry name" value="EXPORTED PROTEIN-RELATED"/>
    <property type="match status" value="1"/>
</dbReference>
<name>A0A944CK00_9BACI</name>
<comment type="caution">
    <text evidence="3">The sequence shown here is derived from an EMBL/GenBank/DDBJ whole genome shotgun (WGS) entry which is preliminary data.</text>
</comment>